<comment type="caution">
    <text evidence="13">The sequence shown here is derived from an EMBL/GenBank/DDBJ whole genome shotgun (WGS) entry which is preliminary data.</text>
</comment>
<dbReference type="EC" id="4.3.2.10" evidence="10"/>
<evidence type="ECO:0000256" key="3">
    <source>
        <dbReference type="ARBA" id="ARBA00022605"/>
    </source>
</evidence>
<evidence type="ECO:0000256" key="10">
    <source>
        <dbReference type="HAMAP-Rule" id="MF_00278"/>
    </source>
</evidence>
<comment type="catalytic activity">
    <reaction evidence="8 10">
        <text>5-[(5-phospho-1-deoxy-D-ribulos-1-ylimino)methylamino]-1-(5-phospho-beta-D-ribosyl)imidazole-4-carboxamide + L-glutamine = D-erythro-1-(imidazol-4-yl)glycerol 3-phosphate + 5-amino-1-(5-phospho-beta-D-ribosyl)imidazole-4-carboxamide + L-glutamate + H(+)</text>
        <dbReference type="Rhea" id="RHEA:24793"/>
        <dbReference type="ChEBI" id="CHEBI:15378"/>
        <dbReference type="ChEBI" id="CHEBI:29985"/>
        <dbReference type="ChEBI" id="CHEBI:58278"/>
        <dbReference type="ChEBI" id="CHEBI:58359"/>
        <dbReference type="ChEBI" id="CHEBI:58475"/>
        <dbReference type="ChEBI" id="CHEBI:58525"/>
        <dbReference type="EC" id="4.3.2.10"/>
    </reaction>
</comment>
<protein>
    <recommendedName>
        <fullName evidence="10">Imidazole glycerol phosphate synthase subunit HisH</fullName>
        <ecNumber evidence="10">4.3.2.10</ecNumber>
    </recommendedName>
    <alternativeName>
        <fullName evidence="10">IGP synthase glutaminase subunit</fullName>
        <ecNumber evidence="10">3.5.1.2</ecNumber>
    </alternativeName>
    <alternativeName>
        <fullName evidence="10">IGP synthase subunit HisH</fullName>
    </alternativeName>
    <alternativeName>
        <fullName evidence="10">ImGP synthase subunit HisH</fullName>
        <shortName evidence="10">IGPS subunit HisH</shortName>
    </alternativeName>
</protein>
<keyword evidence="10" id="KW-0963">Cytoplasm</keyword>
<evidence type="ECO:0000256" key="11">
    <source>
        <dbReference type="PIRSR" id="PIRSR000495-1"/>
    </source>
</evidence>
<dbReference type="AlphaFoldDB" id="A0A926S6Z8"/>
<accession>A0A926S6Z8</accession>
<dbReference type="SUPFAM" id="SSF52317">
    <property type="entry name" value="Class I glutamine amidotransferase-like"/>
    <property type="match status" value="1"/>
</dbReference>
<comment type="function">
    <text evidence="10">IGPS catalyzes the conversion of PRFAR and glutamine to IGP, AICAR and glutamate. The HisH subunit catalyzes the hydrolysis of glutamine to glutamate and ammonia as part of the synthesis of IGP and AICAR. The resulting ammonia molecule is channeled to the active site of HisF.</text>
</comment>
<keyword evidence="7 10" id="KW-0456">Lyase</keyword>
<evidence type="ECO:0000256" key="2">
    <source>
        <dbReference type="ARBA" id="ARBA00011152"/>
    </source>
</evidence>
<comment type="subunit">
    <text evidence="2 10">Heterodimer of HisH and HisF.</text>
</comment>
<dbReference type="InterPro" id="IPR017926">
    <property type="entry name" value="GATASE"/>
</dbReference>
<reference evidence="13" key="1">
    <citation type="submission" date="2020-05" db="EMBL/GenBank/DDBJ databases">
        <title>Identification of trans-AT polyketide cluster in two marine bacteria, producers of a novel glutaramide-containing polyketide sesbanimide D and analogs.</title>
        <authorList>
            <person name="Kacar D."/>
            <person name="Rodriguez P."/>
            <person name="Canedo L."/>
            <person name="Gonzalez E."/>
            <person name="Galan B."/>
            <person name="De La Calle F."/>
            <person name="Garcia J.L."/>
        </authorList>
    </citation>
    <scope>NUCLEOTIDE SEQUENCE</scope>
    <source>
        <strain evidence="13">PHM038</strain>
    </source>
</reference>
<dbReference type="GO" id="GO:0005737">
    <property type="term" value="C:cytoplasm"/>
    <property type="evidence" value="ECO:0007669"/>
    <property type="project" value="UniProtKB-SubCell"/>
</dbReference>
<dbReference type="Proteomes" id="UP000598467">
    <property type="component" value="Unassembled WGS sequence"/>
</dbReference>
<feature type="active site" evidence="10 11">
    <location>
        <position position="204"/>
    </location>
</feature>
<gene>
    <name evidence="10 13" type="primary">hisH</name>
    <name evidence="13" type="ORF">HK439_22800</name>
</gene>
<evidence type="ECO:0000259" key="12">
    <source>
        <dbReference type="Pfam" id="PF00117"/>
    </source>
</evidence>
<dbReference type="PIRSF" id="PIRSF000495">
    <property type="entry name" value="Amidotransf_hisH"/>
    <property type="match status" value="1"/>
</dbReference>
<comment type="subcellular location">
    <subcellularLocation>
        <location evidence="10">Cytoplasm</location>
    </subcellularLocation>
</comment>
<keyword evidence="4 10" id="KW-0378">Hydrolase</keyword>
<evidence type="ECO:0000313" key="14">
    <source>
        <dbReference type="Proteomes" id="UP000598467"/>
    </source>
</evidence>
<keyword evidence="3 10" id="KW-0028">Amino-acid biosynthesis</keyword>
<dbReference type="Pfam" id="PF00117">
    <property type="entry name" value="GATase"/>
    <property type="match status" value="1"/>
</dbReference>
<comment type="pathway">
    <text evidence="1 10">Amino-acid biosynthesis; L-histidine biosynthesis; L-histidine from 5-phospho-alpha-D-ribose 1-diphosphate: step 5/9.</text>
</comment>
<dbReference type="PANTHER" id="PTHR42701">
    <property type="entry name" value="IMIDAZOLE GLYCEROL PHOSPHATE SYNTHASE SUBUNIT HISH"/>
    <property type="match status" value="1"/>
</dbReference>
<dbReference type="HAMAP" id="MF_00278">
    <property type="entry name" value="HisH"/>
    <property type="match status" value="1"/>
</dbReference>
<evidence type="ECO:0000256" key="4">
    <source>
        <dbReference type="ARBA" id="ARBA00022801"/>
    </source>
</evidence>
<evidence type="ECO:0000256" key="5">
    <source>
        <dbReference type="ARBA" id="ARBA00022962"/>
    </source>
</evidence>
<dbReference type="InterPro" id="IPR010139">
    <property type="entry name" value="Imidazole-glycPsynth_HisH"/>
</dbReference>
<name>A0A926S6Z8_9HYPH</name>
<dbReference type="GO" id="GO:0016829">
    <property type="term" value="F:lyase activity"/>
    <property type="evidence" value="ECO:0007669"/>
    <property type="project" value="UniProtKB-KW"/>
</dbReference>
<feature type="active site" description="Nucleophile" evidence="10 11">
    <location>
        <position position="88"/>
    </location>
</feature>
<feature type="active site" evidence="10 11">
    <location>
        <position position="202"/>
    </location>
</feature>
<sequence length="222" mass="23818">MSIAIIDYGSGNLRSAAKAFERAARDHALNPDVVVTADPDHVLKADRVVLPGVGAFADCKRGLAAVDGMIDALEEAVRVQGKPFLGICVGMQLMAARGLEFETVDGLGWIAGDVVEMTPSDPSLKIPHMGWNTINVSSGNVRPGGHPVLKDIDTGPDGLHAYFVHSYHFACARDEDRLATFDYGGTFTAMVAKDNMVGTQFHPEKSQRLGLALIANFLDWTP</sequence>
<proteinExistence type="inferred from homology"/>
<dbReference type="RefSeq" id="WP_190293784.1">
    <property type="nucleotide sequence ID" value="NZ_JABFCZ010000030.1"/>
</dbReference>
<dbReference type="InterPro" id="IPR029062">
    <property type="entry name" value="Class_I_gatase-like"/>
</dbReference>
<dbReference type="GO" id="GO:0004359">
    <property type="term" value="F:glutaminase activity"/>
    <property type="evidence" value="ECO:0007669"/>
    <property type="project" value="UniProtKB-EC"/>
</dbReference>
<dbReference type="EMBL" id="JABFCZ010000030">
    <property type="protein sequence ID" value="MBD1549098.1"/>
    <property type="molecule type" value="Genomic_DNA"/>
</dbReference>
<dbReference type="Gene3D" id="3.40.50.880">
    <property type="match status" value="1"/>
</dbReference>
<keyword evidence="6 10" id="KW-0368">Histidine biosynthesis</keyword>
<dbReference type="GO" id="GO:0000105">
    <property type="term" value="P:L-histidine biosynthetic process"/>
    <property type="evidence" value="ECO:0007669"/>
    <property type="project" value="UniProtKB-UniRule"/>
</dbReference>
<dbReference type="EC" id="3.5.1.2" evidence="10"/>
<evidence type="ECO:0000256" key="9">
    <source>
        <dbReference type="ARBA" id="ARBA00049534"/>
    </source>
</evidence>
<evidence type="ECO:0000256" key="1">
    <source>
        <dbReference type="ARBA" id="ARBA00005091"/>
    </source>
</evidence>
<feature type="domain" description="Glutamine amidotransferase" evidence="12">
    <location>
        <begin position="6"/>
        <end position="217"/>
    </location>
</feature>
<evidence type="ECO:0000256" key="7">
    <source>
        <dbReference type="ARBA" id="ARBA00023239"/>
    </source>
</evidence>
<dbReference type="PANTHER" id="PTHR42701:SF1">
    <property type="entry name" value="IMIDAZOLE GLYCEROL PHOSPHATE SYNTHASE SUBUNIT HISH"/>
    <property type="match status" value="1"/>
</dbReference>
<evidence type="ECO:0000256" key="8">
    <source>
        <dbReference type="ARBA" id="ARBA00047838"/>
    </source>
</evidence>
<evidence type="ECO:0000256" key="6">
    <source>
        <dbReference type="ARBA" id="ARBA00023102"/>
    </source>
</evidence>
<organism evidence="13 14">
    <name type="scientific">Roseibium aggregatum</name>
    <dbReference type="NCBI Taxonomy" id="187304"/>
    <lineage>
        <taxon>Bacteria</taxon>
        <taxon>Pseudomonadati</taxon>
        <taxon>Pseudomonadota</taxon>
        <taxon>Alphaproteobacteria</taxon>
        <taxon>Hyphomicrobiales</taxon>
        <taxon>Stappiaceae</taxon>
        <taxon>Roseibium</taxon>
    </lineage>
</organism>
<evidence type="ECO:0000313" key="13">
    <source>
        <dbReference type="EMBL" id="MBD1549098.1"/>
    </source>
</evidence>
<dbReference type="GO" id="GO:0000107">
    <property type="term" value="F:imidazoleglycerol-phosphate synthase activity"/>
    <property type="evidence" value="ECO:0007669"/>
    <property type="project" value="UniProtKB-UniRule"/>
</dbReference>
<keyword evidence="5 10" id="KW-0315">Glutamine amidotransferase</keyword>
<comment type="catalytic activity">
    <reaction evidence="9 10">
        <text>L-glutamine + H2O = L-glutamate + NH4(+)</text>
        <dbReference type="Rhea" id="RHEA:15889"/>
        <dbReference type="ChEBI" id="CHEBI:15377"/>
        <dbReference type="ChEBI" id="CHEBI:28938"/>
        <dbReference type="ChEBI" id="CHEBI:29985"/>
        <dbReference type="ChEBI" id="CHEBI:58359"/>
        <dbReference type="EC" id="3.5.1.2"/>
    </reaction>
</comment>
<dbReference type="PROSITE" id="PS51273">
    <property type="entry name" value="GATASE_TYPE_1"/>
    <property type="match status" value="1"/>
</dbReference>
<dbReference type="NCBIfam" id="TIGR01855">
    <property type="entry name" value="IMP_synth_hisH"/>
    <property type="match status" value="1"/>
</dbReference>
<dbReference type="CDD" id="cd01748">
    <property type="entry name" value="GATase1_IGP_Synthase"/>
    <property type="match status" value="1"/>
</dbReference>